<keyword evidence="15" id="KW-0765">Sulfation</keyword>
<feature type="repeat" description="WD" evidence="35">
    <location>
        <begin position="195"/>
        <end position="228"/>
    </location>
</feature>
<keyword evidence="23" id="KW-0106">Calcium</keyword>
<comment type="subcellular location">
    <subcellularLocation>
        <location evidence="2">Cytoplasmic vesicle membrane</location>
        <topology evidence="2">Peripheral membrane protein</topology>
        <orientation evidence="2">Cytoplasmic side</orientation>
    </subcellularLocation>
    <subcellularLocation>
        <location evidence="3">Early endosome</location>
    </subcellularLocation>
    <subcellularLocation>
        <location evidence="4">Golgi apparatus</location>
    </subcellularLocation>
    <subcellularLocation>
        <location evidence="5">Membrane</location>
        <location evidence="5">Clathrin-coated pit</location>
    </subcellularLocation>
    <subcellularLocation>
        <location evidence="6">Secreted</location>
    </subcellularLocation>
</comment>
<feature type="compositionally biased region" description="Basic and acidic residues" evidence="36">
    <location>
        <begin position="875"/>
        <end position="903"/>
    </location>
</feature>
<evidence type="ECO:0000256" key="26">
    <source>
        <dbReference type="ARBA" id="ARBA00023136"/>
    </source>
</evidence>
<dbReference type="GO" id="GO:0005905">
    <property type="term" value="C:clathrin-coated pit"/>
    <property type="evidence" value="ECO:0007669"/>
    <property type="project" value="UniProtKB-SubCell"/>
</dbReference>
<evidence type="ECO:0000256" key="10">
    <source>
        <dbReference type="ARBA" id="ARBA00013649"/>
    </source>
</evidence>
<keyword evidence="17" id="KW-0479">Metal-binding</keyword>
<dbReference type="FunFam" id="2.130.10.10:FF:000285">
    <property type="entry name" value="WD repeat and FYVE domain-containing protein 1"/>
    <property type="match status" value="1"/>
</dbReference>
<feature type="compositionally biased region" description="Basic and acidic residues" evidence="36">
    <location>
        <begin position="912"/>
        <end position="921"/>
    </location>
</feature>
<dbReference type="SMART" id="SM00064">
    <property type="entry name" value="FYVE"/>
    <property type="match status" value="1"/>
</dbReference>
<comment type="subunit">
    <text evidence="9">Interacts with Secretogranin III/SCG3.</text>
</comment>
<dbReference type="Gene3D" id="2.130.10.10">
    <property type="entry name" value="YVTN repeat-like/Quinoprotein amine dehydrogenase"/>
    <property type="match status" value="2"/>
</dbReference>
<protein>
    <recommendedName>
        <fullName evidence="10">Secretogranin-2</fullName>
    </recommendedName>
    <alternativeName>
        <fullName evidence="29">Secretogranin II</fullName>
    </alternativeName>
    <alternativeName>
        <fullName evidence="32">WD repeat and FYVE domain-containing protein 1</fullName>
    </alternativeName>
    <alternativeName>
        <fullName evidence="33">WD40- and FYVE domain-containing protein 1</fullName>
    </alternativeName>
</protein>
<dbReference type="SUPFAM" id="SSF50978">
    <property type="entry name" value="WD40 repeat-like"/>
    <property type="match status" value="1"/>
</dbReference>
<keyword evidence="18" id="KW-0732">Signal</keyword>
<evidence type="ECO:0000256" key="14">
    <source>
        <dbReference type="ARBA" id="ARBA00022574"/>
    </source>
</evidence>
<dbReference type="InterPro" id="IPR013083">
    <property type="entry name" value="Znf_RING/FYVE/PHD"/>
</dbReference>
<evidence type="ECO:0000256" key="18">
    <source>
        <dbReference type="ARBA" id="ARBA00022729"/>
    </source>
</evidence>
<evidence type="ECO:0000313" key="38">
    <source>
        <dbReference type="EMBL" id="KAG5214114.1"/>
    </source>
</evidence>
<evidence type="ECO:0000256" key="16">
    <source>
        <dbReference type="ARBA" id="ARBA00022685"/>
    </source>
</evidence>
<evidence type="ECO:0000256" key="1">
    <source>
        <dbReference type="ARBA" id="ARBA00003092"/>
    </source>
</evidence>
<keyword evidence="28" id="KW-0968">Cytoplasmic vesicle</keyword>
<keyword evidence="20" id="KW-0967">Endosome</keyword>
<keyword evidence="22" id="KW-0862">Zinc</keyword>
<sequence length="1275" mass="146211">MAAEIHSRPQSSRPVLLSKIEGHQDAVTAALLIPKEDGVITASEDRTIRVWLKRDSGQYWPSIYHTMASPCSAMAYHHDSRRIFVGQDNGAVMEFHVSEDFNKMNFIKTYPAHQNRVTAIIFSLATEWVISTGHDKCVSWMCTRSGNMLGRHFFSSWASCLQYDFDTQYAFVGDYSGQITLLKLEQSTCSVITTLKGHEGSIACLWWDPIQRLLFSGASDNSVIMWDIGGRKGRTLLLQGHHDRVQALCYLQLTRQLVSCSSDGGIAVWNMDVSREEAPQWLESDSCQKCEQPFFWNIKQMWDTKTLGLRQHHCRKCGQAVCGKCSSKRSSYPVMGFEFQVRVCDSCYDSIKDEDRTSLATFHEGKHNISHMSMDVARGLMVTCGTDRVVKVSPLAFLSLSNGNNILKTEALQNGQGEWSRGTEVSSRHSKRPDGNVFTNSSKLSSFFEACKQMKTLRNRDQIHFILLFSRQGKLRLQKWYTTLPDKERKKITREIVQIILSRGQRTSSFVDWKELKLVYKRYASLYFCCAVENQDNELLTLEIVHRYVELLDKYFGNVCELDIIFNFEKAYFILDEFIIGGEIQETSKKSAVKAIEDSDMLQEEMERAQKITLVGNLSNMAEAKTHWLGAVLSLIPLIFLLSEAEAASFQRNQLLQKEPDLRLENVQRFPSPEMIRALEYIEKLRQQAHKEESSPDYNPYQGVSVPLQQKENGDLPESSRDSLSEDEWMKIIAEALRQAENEPQSAQKENRPYTLNSEKSFPMDMPDDYETQQWAERKLKHMRFPPMYEENSRDNPFKRTNEMVEEQYTPQNLATLESVFQELGKLTGPNNQKHERADEEQKLYTDDEDDIYKANNIAYEDVVGGEDWNPVEEKIESQTQEEVRDSKENADKTEQINEEMKRSGQLGLQDEDLRKESKDQLSDDVSKVIAYLKRLVTAAGSGRSQNGQTGERATRLFEKPLDPQSIYQLIEISRNLQIPPEDLIDMLKTGEKPVEPEQELEIPVEPEDISEVDLDHPDLFQNKMLSKNGYPKAPGHAVAEAPPEGLSVEDILNLLGMESAANPKPPYFPNQYNREKVLSRLPYGPGRSKANQLPKAVWMPDVENRQMAYENLNDKDQELGEYLARMLVKYPEIMNANPVKRVPSQGSTEDDRQGENQIEQALKEHLSQHSSQETDRLASVIAANWHHPEQKDFANKVFQFNINIIRKSLDYANLGLDKEKETKIPMLMAFVRLTPPKTYMYYSLTASGARIMRFCGYQQPYCRLSGESLPVEWY</sequence>
<dbReference type="InterPro" id="IPR022775">
    <property type="entry name" value="AP_mu_sigma_su"/>
</dbReference>
<evidence type="ECO:0000256" key="23">
    <source>
        <dbReference type="ARBA" id="ARBA00022837"/>
    </source>
</evidence>
<evidence type="ECO:0000256" key="13">
    <source>
        <dbReference type="ARBA" id="ARBA00022553"/>
    </source>
</evidence>
<comment type="function">
    <text evidence="30">Positively regulates TLR3- and TLR4-mediated signaling pathways by bridging the interaction between TLR3 or TLR4 and TICAM1. Promotes TLR3/4 ligand-induced activation of transcription factors IRF3 and NF-kappa-B, as well as the production of IFN-beta and inflammatory cytokines.</text>
</comment>
<feature type="domain" description="FYVE-type" evidence="37">
    <location>
        <begin position="281"/>
        <end position="352"/>
    </location>
</feature>
<evidence type="ECO:0000256" key="11">
    <source>
        <dbReference type="ARBA" id="ARBA00022448"/>
    </source>
</evidence>
<feature type="compositionally biased region" description="Basic and acidic residues" evidence="36">
    <location>
        <begin position="712"/>
        <end position="725"/>
    </location>
</feature>
<dbReference type="GO" id="GO:0034141">
    <property type="term" value="P:positive regulation of toll-like receptor 3 signaling pathway"/>
    <property type="evidence" value="ECO:0007669"/>
    <property type="project" value="UniProtKB-ARBA"/>
</dbReference>
<dbReference type="GO" id="GO:0006886">
    <property type="term" value="P:intracellular protein transport"/>
    <property type="evidence" value="ECO:0007669"/>
    <property type="project" value="InterPro"/>
</dbReference>
<dbReference type="PROSITE" id="PS50178">
    <property type="entry name" value="ZF_FYVE"/>
    <property type="match status" value="1"/>
</dbReference>
<evidence type="ECO:0000256" key="28">
    <source>
        <dbReference type="ARBA" id="ARBA00023329"/>
    </source>
</evidence>
<feature type="repeat" description="WD" evidence="35">
    <location>
        <begin position="20"/>
        <end position="51"/>
    </location>
</feature>
<dbReference type="GO" id="GO:0048245">
    <property type="term" value="P:eosinophil chemotaxis"/>
    <property type="evidence" value="ECO:0007669"/>
    <property type="project" value="TreeGrafter"/>
</dbReference>
<evidence type="ECO:0000256" key="30">
    <source>
        <dbReference type="ARBA" id="ARBA00058630"/>
    </source>
</evidence>
<dbReference type="GO" id="GO:0005769">
    <property type="term" value="C:early endosome"/>
    <property type="evidence" value="ECO:0007669"/>
    <property type="project" value="UniProtKB-SubCell"/>
</dbReference>
<dbReference type="InterPro" id="IPR011012">
    <property type="entry name" value="Longin-like_dom_sf"/>
</dbReference>
<proteinExistence type="inferred from homology"/>
<dbReference type="PANTHER" id="PTHR15119:SF0">
    <property type="entry name" value="SECRETOGRANIN-2"/>
    <property type="match status" value="1"/>
</dbReference>
<keyword evidence="24" id="KW-0653">Protein transport</keyword>
<keyword evidence="12" id="KW-0964">Secreted</keyword>
<dbReference type="GO" id="GO:0005615">
    <property type="term" value="C:extracellular space"/>
    <property type="evidence" value="ECO:0007669"/>
    <property type="project" value="TreeGrafter"/>
</dbReference>
<evidence type="ECO:0000256" key="35">
    <source>
        <dbReference type="PROSITE-ProRule" id="PRU00221"/>
    </source>
</evidence>
<dbReference type="Pfam" id="PF00400">
    <property type="entry name" value="WD40"/>
    <property type="match status" value="4"/>
</dbReference>
<dbReference type="PROSITE" id="PS00678">
    <property type="entry name" value="WD_REPEATS_1"/>
    <property type="match status" value="2"/>
</dbReference>
<dbReference type="InterPro" id="IPR001680">
    <property type="entry name" value="WD40_rpt"/>
</dbReference>
<dbReference type="InterPro" id="IPR036322">
    <property type="entry name" value="WD40_repeat_dom_sf"/>
</dbReference>
<dbReference type="InterPro" id="IPR011011">
    <property type="entry name" value="Znf_FYVE_PHD"/>
</dbReference>
<dbReference type="GO" id="GO:0008270">
    <property type="term" value="F:zinc ion binding"/>
    <property type="evidence" value="ECO:0007669"/>
    <property type="project" value="UniProtKB-KW"/>
</dbReference>
<dbReference type="GO" id="GO:0030141">
    <property type="term" value="C:secretory granule"/>
    <property type="evidence" value="ECO:0007669"/>
    <property type="project" value="InterPro"/>
</dbReference>
<evidence type="ECO:0000256" key="20">
    <source>
        <dbReference type="ARBA" id="ARBA00022753"/>
    </source>
</evidence>
<reference evidence="38 39" key="1">
    <citation type="submission" date="2020-12" db="EMBL/GenBank/DDBJ databases">
        <title>De novo assembly of Tibetan sheep genome.</title>
        <authorList>
            <person name="Li X."/>
        </authorList>
    </citation>
    <scope>NUCLEOTIDE SEQUENCE [LARGE SCALE GENOMIC DNA]</scope>
    <source>
        <tissue evidence="38">Heart</tissue>
    </source>
</reference>
<dbReference type="FunFam" id="2.130.10.10:FF:000433">
    <property type="entry name" value="WD repeat and FYVE domain-containing protein 1"/>
    <property type="match status" value="1"/>
</dbReference>
<evidence type="ECO:0000256" key="25">
    <source>
        <dbReference type="ARBA" id="ARBA00023034"/>
    </source>
</evidence>
<evidence type="ECO:0000256" key="22">
    <source>
        <dbReference type="ARBA" id="ARBA00022833"/>
    </source>
</evidence>
<dbReference type="Pfam" id="PF01217">
    <property type="entry name" value="Clat_adaptor_s"/>
    <property type="match status" value="1"/>
</dbReference>
<dbReference type="Pfam" id="PF01363">
    <property type="entry name" value="FYVE"/>
    <property type="match status" value="1"/>
</dbReference>
<dbReference type="SMART" id="SM00320">
    <property type="entry name" value="WD40"/>
    <property type="match status" value="7"/>
</dbReference>
<evidence type="ECO:0000256" key="29">
    <source>
        <dbReference type="ARBA" id="ARBA00032429"/>
    </source>
</evidence>
<evidence type="ECO:0000256" key="5">
    <source>
        <dbReference type="ARBA" id="ARBA00004600"/>
    </source>
</evidence>
<evidence type="ECO:0000313" key="39">
    <source>
        <dbReference type="Proteomes" id="UP000664991"/>
    </source>
</evidence>
<dbReference type="Proteomes" id="UP000664991">
    <property type="component" value="Unassembled WGS sequence"/>
</dbReference>
<feature type="repeat" description="WD" evidence="35">
    <location>
        <begin position="238"/>
        <end position="279"/>
    </location>
</feature>
<keyword evidence="13" id="KW-0597">Phosphoprotein</keyword>
<dbReference type="GO" id="GO:0030121">
    <property type="term" value="C:AP-1 adaptor complex"/>
    <property type="evidence" value="ECO:0007669"/>
    <property type="project" value="InterPro"/>
</dbReference>
<dbReference type="GO" id="GO:0034145">
    <property type="term" value="P:positive regulation of toll-like receptor 4 signaling pathway"/>
    <property type="evidence" value="ECO:0007669"/>
    <property type="project" value="UniProtKB-ARBA"/>
</dbReference>
<evidence type="ECO:0000256" key="3">
    <source>
        <dbReference type="ARBA" id="ARBA00004412"/>
    </source>
</evidence>
<evidence type="ECO:0000256" key="12">
    <source>
        <dbReference type="ARBA" id="ARBA00022525"/>
    </source>
</evidence>
<evidence type="ECO:0000256" key="34">
    <source>
        <dbReference type="PROSITE-ProRule" id="PRU00091"/>
    </source>
</evidence>
<feature type="region of interest" description="Disordered" evidence="36">
    <location>
        <begin position="875"/>
        <end position="921"/>
    </location>
</feature>
<evidence type="ECO:0000256" key="15">
    <source>
        <dbReference type="ARBA" id="ARBA00022641"/>
    </source>
</evidence>
<dbReference type="InterPro" id="IPR018054">
    <property type="entry name" value="Chromogranin_CS"/>
</dbReference>
<evidence type="ECO:0000256" key="31">
    <source>
        <dbReference type="ARBA" id="ARBA00065677"/>
    </source>
</evidence>
<dbReference type="Pfam" id="PF01271">
    <property type="entry name" value="Granin"/>
    <property type="match status" value="1"/>
</dbReference>
<dbReference type="PROSITE" id="PS00989">
    <property type="entry name" value="CLAT_ADAPTOR_S"/>
    <property type="match status" value="1"/>
</dbReference>
<dbReference type="PANTHER" id="PTHR15119">
    <property type="entry name" value="SECRETOGRANIN II"/>
    <property type="match status" value="1"/>
</dbReference>
<evidence type="ECO:0000256" key="17">
    <source>
        <dbReference type="ARBA" id="ARBA00022723"/>
    </source>
</evidence>
<evidence type="ECO:0000256" key="6">
    <source>
        <dbReference type="ARBA" id="ARBA00004613"/>
    </source>
</evidence>
<keyword evidence="11" id="KW-0813">Transport</keyword>
<dbReference type="FunFam" id="3.30.40.10:FF:000105">
    <property type="entry name" value="WD repeat and FYVE domain-containing protein 2"/>
    <property type="match status" value="1"/>
</dbReference>
<accession>A0A836D6Z6</accession>
<gene>
    <name evidence="38" type="ORF">JEQ12_009900</name>
</gene>
<dbReference type="InterPro" id="IPR017455">
    <property type="entry name" value="Znf_FYVE-rel"/>
</dbReference>
<keyword evidence="14 35" id="KW-0853">WD repeat</keyword>
<feature type="region of interest" description="Disordered" evidence="36">
    <location>
        <begin position="739"/>
        <end position="766"/>
    </location>
</feature>
<dbReference type="InterPro" id="IPR019775">
    <property type="entry name" value="WD40_repeat_CS"/>
</dbReference>
<dbReference type="InterPro" id="IPR000306">
    <property type="entry name" value="Znf_FYVE"/>
</dbReference>
<keyword evidence="27" id="KW-0168">Coated pit</keyword>
<evidence type="ECO:0000256" key="27">
    <source>
        <dbReference type="ARBA" id="ARBA00023176"/>
    </source>
</evidence>
<dbReference type="InterPro" id="IPR038858">
    <property type="entry name" value="ScgII"/>
</dbReference>
<organism evidence="38 39">
    <name type="scientific">Ovis aries</name>
    <name type="common">Sheep</name>
    <dbReference type="NCBI Taxonomy" id="9940"/>
    <lineage>
        <taxon>Eukaryota</taxon>
        <taxon>Metazoa</taxon>
        <taxon>Chordata</taxon>
        <taxon>Craniata</taxon>
        <taxon>Vertebrata</taxon>
        <taxon>Euteleostomi</taxon>
        <taxon>Mammalia</taxon>
        <taxon>Eutheria</taxon>
        <taxon>Laurasiatheria</taxon>
        <taxon>Artiodactyla</taxon>
        <taxon>Ruminantia</taxon>
        <taxon>Pecora</taxon>
        <taxon>Bovidae</taxon>
        <taxon>Caprinae</taxon>
        <taxon>Ovis</taxon>
    </lineage>
</organism>
<dbReference type="Gene3D" id="3.30.40.10">
    <property type="entry name" value="Zinc/RING finger domain, C3HC4 (zinc finger)"/>
    <property type="match status" value="1"/>
</dbReference>
<dbReference type="CDD" id="cd15756">
    <property type="entry name" value="FYVE_WDFY1"/>
    <property type="match status" value="1"/>
</dbReference>
<dbReference type="AlphaFoldDB" id="A0A836D6Z6"/>
<dbReference type="GO" id="GO:0035615">
    <property type="term" value="F:clathrin adaptor activity"/>
    <property type="evidence" value="ECO:0007669"/>
    <property type="project" value="InterPro"/>
</dbReference>
<evidence type="ECO:0000256" key="9">
    <source>
        <dbReference type="ARBA" id="ARBA00011376"/>
    </source>
</evidence>
<dbReference type="InterPro" id="IPR001990">
    <property type="entry name" value="Granin"/>
</dbReference>
<evidence type="ECO:0000256" key="4">
    <source>
        <dbReference type="ARBA" id="ARBA00004555"/>
    </source>
</evidence>
<comment type="subunit">
    <text evidence="31">Adaptor protein complex 1 (AP-1) is a heterotetramer composed of two large adaptins (gamma-type subunit AP1G1 and beta-type subunit AP1B1), a medium adaptin (mu-type subunit AP1M1 or AP1M2) and a small adaptin (sigma-type subunit AP1S1 or AP1S2 or AP1S3).</text>
</comment>
<dbReference type="GO" id="GO:0042056">
    <property type="term" value="F:chemoattractant activity"/>
    <property type="evidence" value="ECO:0007669"/>
    <property type="project" value="TreeGrafter"/>
</dbReference>
<dbReference type="InterPro" id="IPR000804">
    <property type="entry name" value="Clathrin_sm-chain_CS"/>
</dbReference>
<keyword evidence="16" id="KW-0165">Cleavage on pair of basic residues</keyword>
<dbReference type="PROSITE" id="PS50082">
    <property type="entry name" value="WD_REPEATS_2"/>
    <property type="match status" value="3"/>
</dbReference>
<dbReference type="FunFam" id="3.30.450.60:FF:000005">
    <property type="entry name" value="AP complex subunit sigma"/>
    <property type="match status" value="1"/>
</dbReference>
<dbReference type="InterPro" id="IPR042733">
    <property type="entry name" value="WDFY1_FYVE"/>
</dbReference>
<evidence type="ECO:0000256" key="32">
    <source>
        <dbReference type="ARBA" id="ARBA00069622"/>
    </source>
</evidence>
<dbReference type="PROSITE" id="PS00422">
    <property type="entry name" value="GRANINS_1"/>
    <property type="match status" value="1"/>
</dbReference>
<comment type="caution">
    <text evidence="38">The sequence shown here is derived from an EMBL/GenBank/DDBJ whole genome shotgun (WGS) entry which is preliminary data.</text>
</comment>
<keyword evidence="21 34" id="KW-0863">Zinc-finger</keyword>
<name>A0A836D6Z6_SHEEP</name>
<evidence type="ECO:0000259" key="37">
    <source>
        <dbReference type="PROSITE" id="PS50178"/>
    </source>
</evidence>
<evidence type="ECO:0000256" key="19">
    <source>
        <dbReference type="ARBA" id="ARBA00022737"/>
    </source>
</evidence>
<dbReference type="InterPro" id="IPR015943">
    <property type="entry name" value="WD40/YVTN_repeat-like_dom_sf"/>
</dbReference>
<dbReference type="PROSITE" id="PS50294">
    <property type="entry name" value="WD_REPEATS_REGION"/>
    <property type="match status" value="3"/>
</dbReference>
<comment type="similarity">
    <text evidence="7">Belongs to the chromogranin/secretogranin protein family.</text>
</comment>
<evidence type="ECO:0000256" key="24">
    <source>
        <dbReference type="ARBA" id="ARBA00022927"/>
    </source>
</evidence>
<evidence type="ECO:0000256" key="21">
    <source>
        <dbReference type="ARBA" id="ARBA00022771"/>
    </source>
</evidence>
<dbReference type="EMBL" id="JAEMGP010000002">
    <property type="protein sequence ID" value="KAG5214114.1"/>
    <property type="molecule type" value="Genomic_DNA"/>
</dbReference>
<evidence type="ECO:0000256" key="2">
    <source>
        <dbReference type="ARBA" id="ARBA00004180"/>
    </source>
</evidence>
<comment type="function">
    <text evidence="1">Neuroendocrine protein of the granin family that regulates the biogenesis of secretory granules.</text>
</comment>
<dbReference type="SUPFAM" id="SSF57903">
    <property type="entry name" value="FYVE/PHD zinc finger"/>
    <property type="match status" value="1"/>
</dbReference>
<keyword evidence="26" id="KW-0472">Membrane</keyword>
<keyword evidence="25" id="KW-0333">Golgi apparatus</keyword>
<feature type="region of interest" description="Disordered" evidence="36">
    <location>
        <begin position="687"/>
        <end position="725"/>
    </location>
</feature>
<feature type="compositionally biased region" description="Polar residues" evidence="36">
    <location>
        <begin position="742"/>
        <end position="760"/>
    </location>
</feature>
<dbReference type="CDD" id="cd14831">
    <property type="entry name" value="AP1_sigma"/>
    <property type="match status" value="1"/>
</dbReference>
<evidence type="ECO:0000256" key="36">
    <source>
        <dbReference type="SAM" id="MobiDB-lite"/>
    </source>
</evidence>
<dbReference type="InterPro" id="IPR044733">
    <property type="entry name" value="AP1_sigma"/>
</dbReference>
<dbReference type="Gene3D" id="3.30.450.60">
    <property type="match status" value="1"/>
</dbReference>
<comment type="similarity">
    <text evidence="8">Belongs to the adaptor complexes small subunit family.</text>
</comment>
<evidence type="ECO:0000256" key="7">
    <source>
        <dbReference type="ARBA" id="ARBA00005723"/>
    </source>
</evidence>
<dbReference type="GO" id="GO:0005125">
    <property type="term" value="F:cytokine activity"/>
    <property type="evidence" value="ECO:0007669"/>
    <property type="project" value="TreeGrafter"/>
</dbReference>
<keyword evidence="19" id="KW-0677">Repeat</keyword>
<dbReference type="GO" id="GO:0001525">
    <property type="term" value="P:angiogenesis"/>
    <property type="evidence" value="ECO:0007669"/>
    <property type="project" value="TreeGrafter"/>
</dbReference>
<evidence type="ECO:0000256" key="8">
    <source>
        <dbReference type="ARBA" id="ARBA00006972"/>
    </source>
</evidence>
<dbReference type="SUPFAM" id="SSF64356">
    <property type="entry name" value="SNARE-like"/>
    <property type="match status" value="1"/>
</dbReference>
<evidence type="ECO:0000256" key="33">
    <source>
        <dbReference type="ARBA" id="ARBA00080348"/>
    </source>
</evidence>